<evidence type="ECO:0000313" key="2">
    <source>
        <dbReference type="Proteomes" id="UP000054843"/>
    </source>
</evidence>
<gene>
    <name evidence="1" type="ORF">T10_1045</name>
</gene>
<evidence type="ECO:0000313" key="1">
    <source>
        <dbReference type="EMBL" id="KRZ73089.1"/>
    </source>
</evidence>
<dbReference type="EMBL" id="JYDO01000068">
    <property type="protein sequence ID" value="KRZ73089.1"/>
    <property type="molecule type" value="Genomic_DNA"/>
</dbReference>
<proteinExistence type="predicted"/>
<organism evidence="1 2">
    <name type="scientific">Trichinella papuae</name>
    <dbReference type="NCBI Taxonomy" id="268474"/>
    <lineage>
        <taxon>Eukaryota</taxon>
        <taxon>Metazoa</taxon>
        <taxon>Ecdysozoa</taxon>
        <taxon>Nematoda</taxon>
        <taxon>Enoplea</taxon>
        <taxon>Dorylaimia</taxon>
        <taxon>Trichinellida</taxon>
        <taxon>Trichinellidae</taxon>
        <taxon>Trichinella</taxon>
    </lineage>
</organism>
<dbReference type="AlphaFoldDB" id="A0A0V1MMN9"/>
<accession>A0A0V1MMN9</accession>
<keyword evidence="2" id="KW-1185">Reference proteome</keyword>
<name>A0A0V1MMN9_9BILA</name>
<reference evidence="1 2" key="1">
    <citation type="submission" date="2015-01" db="EMBL/GenBank/DDBJ databases">
        <title>Evolution of Trichinella species and genotypes.</title>
        <authorList>
            <person name="Korhonen P.K."/>
            <person name="Edoardo P."/>
            <person name="Giuseppe L.R."/>
            <person name="Gasser R.B."/>
        </authorList>
    </citation>
    <scope>NUCLEOTIDE SEQUENCE [LARGE SCALE GENOMIC DNA]</scope>
    <source>
        <strain evidence="1">ISS1980</strain>
    </source>
</reference>
<sequence>MIFHTNADIATTLISNIEKDCICIASMSVNDSIENTSLRNSTDFETNAQIEEFSVNWKMNVKNYVEDAFCLYQEL</sequence>
<comment type="caution">
    <text evidence="1">The sequence shown here is derived from an EMBL/GenBank/DDBJ whole genome shotgun (WGS) entry which is preliminary data.</text>
</comment>
<protein>
    <submittedName>
        <fullName evidence="1">Uncharacterized protein</fullName>
    </submittedName>
</protein>
<dbReference type="Proteomes" id="UP000054843">
    <property type="component" value="Unassembled WGS sequence"/>
</dbReference>